<feature type="transmembrane region" description="Helical" evidence="1">
    <location>
        <begin position="22"/>
        <end position="40"/>
    </location>
</feature>
<evidence type="ECO:0000256" key="1">
    <source>
        <dbReference type="SAM" id="Phobius"/>
    </source>
</evidence>
<gene>
    <name evidence="2" type="ORF">SAMN05720469_13918</name>
</gene>
<dbReference type="Proteomes" id="UP000184275">
    <property type="component" value="Unassembled WGS sequence"/>
</dbReference>
<protein>
    <submittedName>
        <fullName evidence="2">Uncharacterized protein</fullName>
    </submittedName>
</protein>
<feature type="transmembrane region" description="Helical" evidence="1">
    <location>
        <begin position="125"/>
        <end position="148"/>
    </location>
</feature>
<feature type="transmembrane region" description="Helical" evidence="1">
    <location>
        <begin position="311"/>
        <end position="330"/>
    </location>
</feature>
<feature type="transmembrane region" description="Helical" evidence="1">
    <location>
        <begin position="240"/>
        <end position="259"/>
    </location>
</feature>
<keyword evidence="1" id="KW-0812">Transmembrane</keyword>
<feature type="transmembrane region" description="Helical" evidence="1">
    <location>
        <begin position="47"/>
        <end position="66"/>
    </location>
</feature>
<feature type="transmembrane region" description="Helical" evidence="1">
    <location>
        <begin position="201"/>
        <end position="219"/>
    </location>
</feature>
<feature type="transmembrane region" description="Helical" evidence="1">
    <location>
        <begin position="279"/>
        <end position="304"/>
    </location>
</feature>
<reference evidence="3" key="1">
    <citation type="submission" date="2016-11" db="EMBL/GenBank/DDBJ databases">
        <authorList>
            <person name="Varghese N."/>
            <person name="Submissions S."/>
        </authorList>
    </citation>
    <scope>NUCLEOTIDE SEQUENCE [LARGE SCALE GENOMIC DNA]</scope>
    <source>
        <strain evidence="3">UWOS</strain>
    </source>
</reference>
<keyword evidence="1" id="KW-1133">Transmembrane helix</keyword>
<dbReference type="RefSeq" id="WP_143159492.1">
    <property type="nucleotide sequence ID" value="NZ_FRAW01000039.1"/>
</dbReference>
<dbReference type="EMBL" id="FRAW01000039">
    <property type="protein sequence ID" value="SHL14899.1"/>
    <property type="molecule type" value="Genomic_DNA"/>
</dbReference>
<keyword evidence="3" id="KW-1185">Reference proteome</keyword>
<name>A0A1M6YAC3_9BACT</name>
<dbReference type="AlphaFoldDB" id="A0A1M6YAC3"/>
<feature type="transmembrane region" description="Helical" evidence="1">
    <location>
        <begin position="169"/>
        <end position="189"/>
    </location>
</feature>
<organism evidence="2 3">
    <name type="scientific">Fibrobacter intestinalis</name>
    <dbReference type="NCBI Taxonomy" id="28122"/>
    <lineage>
        <taxon>Bacteria</taxon>
        <taxon>Pseudomonadati</taxon>
        <taxon>Fibrobacterota</taxon>
        <taxon>Fibrobacteria</taxon>
        <taxon>Fibrobacterales</taxon>
        <taxon>Fibrobacteraceae</taxon>
        <taxon>Fibrobacter</taxon>
    </lineage>
</organism>
<proteinExistence type="predicted"/>
<feature type="transmembrane region" description="Helical" evidence="1">
    <location>
        <begin position="414"/>
        <end position="432"/>
    </location>
</feature>
<keyword evidence="1" id="KW-0472">Membrane</keyword>
<accession>A0A1M6YAC3</accession>
<feature type="transmembrane region" description="Helical" evidence="1">
    <location>
        <begin position="72"/>
        <end position="91"/>
    </location>
</feature>
<evidence type="ECO:0000313" key="3">
    <source>
        <dbReference type="Proteomes" id="UP000184275"/>
    </source>
</evidence>
<evidence type="ECO:0000313" key="2">
    <source>
        <dbReference type="EMBL" id="SHL14899.1"/>
    </source>
</evidence>
<sequence length="460" mass="52312">MAQNFSADFWNSGYDAFRIQRLFPFLGVHYVFQILGVSATDENLMSAMFGLHLFNLLLQIALFFAISKILRWQPATEMVLFAAFFLNFFTLKNCGYEPFQTDAFAITLSLLGVYFYLKNKVLCNGIVAILGMITWPLVTLQILLLMALDKPFSKSETGRKFELWKIFPILYGIFAALSIAALCVSGHLGIVRNLLMREANLPLTVFSFCSILVALYFLLRQVPRLSLNFWISAKNCRWKVLGSFLVAWLVVKYFLSLHTNDEFFSSSSIFGLQILLRPLKYPLISFVGFVAFYGILPMLILFGFRDFSRDFIDRSAGFACLFGAFLVLMLDSESRHLASLLPVLLLPLGTVLDKWDLGKFQVAALVILQLLLSHFYFPINTENLLGQLQTGNFELPAAQRYFMNFGAYMSLESYFLWSAVSVALIIVSRGILKKPFFTKDNSGLAGRKEGTPWRKISRRN</sequence>